<keyword evidence="3" id="KW-1185">Reference proteome</keyword>
<dbReference type="VEuPathDB" id="TriTrypDB:TM35_000102690"/>
<evidence type="ECO:0000313" key="2">
    <source>
        <dbReference type="EMBL" id="ORC90001.1"/>
    </source>
</evidence>
<proteinExistence type="predicted"/>
<dbReference type="EMBL" id="NBCO01000010">
    <property type="protein sequence ID" value="ORC90001.1"/>
    <property type="molecule type" value="Genomic_DNA"/>
</dbReference>
<evidence type="ECO:0000256" key="1">
    <source>
        <dbReference type="SAM" id="MobiDB-lite"/>
    </source>
</evidence>
<feature type="region of interest" description="Disordered" evidence="1">
    <location>
        <begin position="130"/>
        <end position="261"/>
    </location>
</feature>
<dbReference type="AlphaFoldDB" id="A0A1X0NZH5"/>
<name>A0A1X0NZH5_9TRYP</name>
<dbReference type="OrthoDB" id="273613at2759"/>
<sequence length="261" mass="29872">MMEKSRFRGRLFVVKDEIMKLRNDHHTIRSEINELFRMSQEGFHVLHEQSDKIQYSITEESKVIASQIAADVVNDMVRQTVFDRLREQGIVLQQFPGPPSSLTDWEWTQNQLYDIIVNPSREQIAAAILKNHDKHENEDVESKEKKKEKNKKMGEEVKEEINKEKESNKEMEMDKHDEAPRDPGRPLLYRGQSEKSPDGQRGVASFFRQVNSLGEERGGGVGKKTAESIPSTNTHHVTGGGAMDEKTPAALPKHTLREGKE</sequence>
<protein>
    <submittedName>
        <fullName evidence="2">Uncharacterized protein</fullName>
    </submittedName>
</protein>
<dbReference type="Proteomes" id="UP000192257">
    <property type="component" value="Unassembled WGS sequence"/>
</dbReference>
<accession>A0A1X0NZH5</accession>
<organism evidence="2 3">
    <name type="scientific">Trypanosoma theileri</name>
    <dbReference type="NCBI Taxonomy" id="67003"/>
    <lineage>
        <taxon>Eukaryota</taxon>
        <taxon>Discoba</taxon>
        <taxon>Euglenozoa</taxon>
        <taxon>Kinetoplastea</taxon>
        <taxon>Metakinetoplastina</taxon>
        <taxon>Trypanosomatida</taxon>
        <taxon>Trypanosomatidae</taxon>
        <taxon>Trypanosoma</taxon>
    </lineage>
</organism>
<dbReference type="GeneID" id="39984540"/>
<comment type="caution">
    <text evidence="2">The sequence shown here is derived from an EMBL/GenBank/DDBJ whole genome shotgun (WGS) entry which is preliminary data.</text>
</comment>
<evidence type="ECO:0000313" key="3">
    <source>
        <dbReference type="Proteomes" id="UP000192257"/>
    </source>
</evidence>
<feature type="compositionally biased region" description="Basic and acidic residues" evidence="1">
    <location>
        <begin position="130"/>
        <end position="184"/>
    </location>
</feature>
<dbReference type="RefSeq" id="XP_028884067.1">
    <property type="nucleotide sequence ID" value="XM_029024760.1"/>
</dbReference>
<reference evidence="2 3" key="1">
    <citation type="submission" date="2017-03" db="EMBL/GenBank/DDBJ databases">
        <title>An alternative strategy for trypanosome survival in the mammalian bloodstream revealed through genome and transcriptome analysis of the ubiquitous bovine parasite Trypanosoma (Megatrypanum) theileri.</title>
        <authorList>
            <person name="Kelly S."/>
            <person name="Ivens A."/>
            <person name="Mott A."/>
            <person name="O'Neill E."/>
            <person name="Emms D."/>
            <person name="Macleod O."/>
            <person name="Voorheis P."/>
            <person name="Matthews J."/>
            <person name="Matthews K."/>
            <person name="Carrington M."/>
        </authorList>
    </citation>
    <scope>NUCLEOTIDE SEQUENCE [LARGE SCALE GENOMIC DNA]</scope>
    <source>
        <strain evidence="2">Edinburgh</strain>
    </source>
</reference>
<gene>
    <name evidence="2" type="ORF">TM35_000102690</name>
</gene>